<gene>
    <name evidence="2" type="ORF">G5I_00669</name>
</gene>
<evidence type="ECO:0000313" key="3">
    <source>
        <dbReference type="Proteomes" id="UP000007755"/>
    </source>
</evidence>
<feature type="region of interest" description="Disordered" evidence="1">
    <location>
        <begin position="72"/>
        <end position="91"/>
    </location>
</feature>
<feature type="region of interest" description="Disordered" evidence="1">
    <location>
        <begin position="1"/>
        <end position="56"/>
    </location>
</feature>
<evidence type="ECO:0000313" key="2">
    <source>
        <dbReference type="EMBL" id="EGI70622.1"/>
    </source>
</evidence>
<evidence type="ECO:0000256" key="1">
    <source>
        <dbReference type="SAM" id="MobiDB-lite"/>
    </source>
</evidence>
<name>F4W5H2_ACREC</name>
<reference evidence="2" key="1">
    <citation type="submission" date="2011-02" db="EMBL/GenBank/DDBJ databases">
        <title>The genome of the leaf-cutting ant Acromyrmex echinatior suggests key adaptations to social evolution and fungus farming.</title>
        <authorList>
            <person name="Nygaard S."/>
            <person name="Zhang G."/>
        </authorList>
    </citation>
    <scope>NUCLEOTIDE SEQUENCE</scope>
</reference>
<keyword evidence="3" id="KW-1185">Reference proteome</keyword>
<dbReference type="EMBL" id="GL887645">
    <property type="protein sequence ID" value="EGI70622.1"/>
    <property type="molecule type" value="Genomic_DNA"/>
</dbReference>
<protein>
    <submittedName>
        <fullName evidence="2">Uncharacterized protein</fullName>
    </submittedName>
</protein>
<dbReference type="InParanoid" id="F4W5H2"/>
<dbReference type="AlphaFoldDB" id="F4W5H2"/>
<proteinExistence type="predicted"/>
<feature type="compositionally biased region" description="Basic and acidic residues" evidence="1">
    <location>
        <begin position="14"/>
        <end position="44"/>
    </location>
</feature>
<organism evidence="3">
    <name type="scientific">Acromyrmex echinatior</name>
    <name type="common">Panamanian leafcutter ant</name>
    <name type="synonym">Acromyrmex octospinosus echinatior</name>
    <dbReference type="NCBI Taxonomy" id="103372"/>
    <lineage>
        <taxon>Eukaryota</taxon>
        <taxon>Metazoa</taxon>
        <taxon>Ecdysozoa</taxon>
        <taxon>Arthropoda</taxon>
        <taxon>Hexapoda</taxon>
        <taxon>Insecta</taxon>
        <taxon>Pterygota</taxon>
        <taxon>Neoptera</taxon>
        <taxon>Endopterygota</taxon>
        <taxon>Hymenoptera</taxon>
        <taxon>Apocrita</taxon>
        <taxon>Aculeata</taxon>
        <taxon>Formicoidea</taxon>
        <taxon>Formicidae</taxon>
        <taxon>Myrmicinae</taxon>
        <taxon>Acromyrmex</taxon>
    </lineage>
</organism>
<sequence>MRNGEAWVSPAVPMEEKENGKEGIKGEKGMSREDGMKSRRREQEGDSPDYCMGHRRLIGPSRGVAVMTEVSIRPSTGRHSETTGRTRPKKVWREGMERDQEIEREKGMVEPCYTRVTYPNVCGPHRAM</sequence>
<accession>F4W5H2</accession>
<dbReference type="Proteomes" id="UP000007755">
    <property type="component" value="Unassembled WGS sequence"/>
</dbReference>